<dbReference type="InterPro" id="IPR020545">
    <property type="entry name" value="Asp_carbamoyltransf_reg_N"/>
</dbReference>
<dbReference type="PANTHER" id="PTHR35805">
    <property type="entry name" value="ASPARTATE CARBAMOYLTRANSFERASE REGULATORY CHAIN"/>
    <property type="match status" value="1"/>
</dbReference>
<reference evidence="10 11" key="1">
    <citation type="submission" date="2023-06" db="EMBL/GenBank/DDBJ databases">
        <title>Genome sequence of Methancorpusculaceae sp. Cs1.</title>
        <authorList>
            <person name="Protasov E."/>
            <person name="Platt K."/>
            <person name="Poehlein A."/>
            <person name="Daniel R."/>
            <person name="Brune A."/>
        </authorList>
    </citation>
    <scope>NUCLEOTIDE SEQUENCE [LARGE SCALE GENOMIC DNA]</scope>
    <source>
        <strain evidence="10 11">Cs1</strain>
    </source>
</reference>
<evidence type="ECO:0000313" key="10">
    <source>
        <dbReference type="EMBL" id="MDV0443573.1"/>
    </source>
</evidence>
<evidence type="ECO:0000313" key="11">
    <source>
        <dbReference type="Proteomes" id="UP001283212"/>
    </source>
</evidence>
<sequence>MKRVGDQGIVISPIKNGTVIDHITPGEGLTVIRILGIQDGTNITFTVATNVVSSRGGRKDMVKIENRELVKSEVDKLALIAPDAKISIIRDSKVVEKKSVEVPTDITGVIKCPNPNCITNTREPAESRFTAHPRGYRCCYCDTVISREMDIGDYI</sequence>
<dbReference type="PANTHER" id="PTHR35805:SF1">
    <property type="entry name" value="ASPARTATE CARBAMOYLTRANSFERASE REGULATORY CHAIN"/>
    <property type="match status" value="1"/>
</dbReference>
<evidence type="ECO:0000256" key="4">
    <source>
        <dbReference type="ARBA" id="ARBA00022723"/>
    </source>
</evidence>
<dbReference type="InterPro" id="IPR036793">
    <property type="entry name" value="Asp_carbatrfase_reg_N_sf"/>
</dbReference>
<evidence type="ECO:0000256" key="3">
    <source>
        <dbReference type="ARBA" id="ARBA00021764"/>
    </source>
</evidence>
<evidence type="ECO:0000256" key="7">
    <source>
        <dbReference type="HAMAP-Rule" id="MF_00002"/>
    </source>
</evidence>
<evidence type="ECO:0000256" key="1">
    <source>
        <dbReference type="ARBA" id="ARBA00002565"/>
    </source>
</evidence>
<feature type="binding site" evidence="7">
    <location>
        <position position="141"/>
    </location>
    <ligand>
        <name>Zn(2+)</name>
        <dbReference type="ChEBI" id="CHEBI:29105"/>
    </ligand>
</feature>
<dbReference type="EMBL" id="JAWDKB010000003">
    <property type="protein sequence ID" value="MDV0443573.1"/>
    <property type="molecule type" value="Genomic_DNA"/>
</dbReference>
<proteinExistence type="inferred from homology"/>
<comment type="similarity">
    <text evidence="2 7">Belongs to the PyrI family.</text>
</comment>
<dbReference type="NCBIfam" id="TIGR00240">
    <property type="entry name" value="ATCase_reg"/>
    <property type="match status" value="1"/>
</dbReference>
<dbReference type="InterPro" id="IPR020542">
    <property type="entry name" value="Asp_carbamoyltrfase_reg_C"/>
</dbReference>
<dbReference type="RefSeq" id="WP_338096096.1">
    <property type="nucleotide sequence ID" value="NZ_JAWDKB010000003.1"/>
</dbReference>
<keyword evidence="5 7" id="KW-0862">Zinc</keyword>
<keyword evidence="6 7" id="KW-0665">Pyrimidine biosynthesis</keyword>
<feature type="binding site" evidence="7">
    <location>
        <position position="112"/>
    </location>
    <ligand>
        <name>Zn(2+)</name>
        <dbReference type="ChEBI" id="CHEBI:29105"/>
    </ligand>
</feature>
<dbReference type="Pfam" id="PF01948">
    <property type="entry name" value="PyrI"/>
    <property type="match status" value="1"/>
</dbReference>
<dbReference type="GO" id="GO:0006221">
    <property type="term" value="P:pyrimidine nucleotide biosynthetic process"/>
    <property type="evidence" value="ECO:0007669"/>
    <property type="project" value="UniProtKB-UniRule"/>
</dbReference>
<comment type="caution">
    <text evidence="10">The sequence shown here is derived from an EMBL/GenBank/DDBJ whole genome shotgun (WGS) entry which is preliminary data.</text>
</comment>
<dbReference type="Proteomes" id="UP001283212">
    <property type="component" value="Unassembled WGS sequence"/>
</dbReference>
<feature type="binding site" evidence="7">
    <location>
        <position position="117"/>
    </location>
    <ligand>
        <name>Zn(2+)</name>
        <dbReference type="ChEBI" id="CHEBI:29105"/>
    </ligand>
</feature>
<dbReference type="GO" id="GO:0046872">
    <property type="term" value="F:metal ion binding"/>
    <property type="evidence" value="ECO:0007669"/>
    <property type="project" value="UniProtKB-KW"/>
</dbReference>
<feature type="domain" description="Aspartate carbamoyltransferase regulatory subunit C-terminal" evidence="9">
    <location>
        <begin position="106"/>
        <end position="148"/>
    </location>
</feature>
<protein>
    <recommendedName>
        <fullName evidence="3 7">Aspartate carbamoyltransferase regulatory chain</fullName>
    </recommendedName>
</protein>
<comment type="function">
    <text evidence="1 7">Involved in allosteric regulation of aspartate carbamoyltransferase.</text>
</comment>
<comment type="subunit">
    <text evidence="7">Contains catalytic and regulatory chains.</text>
</comment>
<dbReference type="SUPFAM" id="SSF57825">
    <property type="entry name" value="Aspartate carbamoyltransferase, Regulatory-chain, C-terminal domain"/>
    <property type="match status" value="1"/>
</dbReference>
<dbReference type="GO" id="GO:0006207">
    <property type="term" value="P:'de novo' pyrimidine nucleobase biosynthetic process"/>
    <property type="evidence" value="ECO:0007669"/>
    <property type="project" value="InterPro"/>
</dbReference>
<dbReference type="GO" id="GO:0009347">
    <property type="term" value="C:aspartate carbamoyltransferase complex"/>
    <property type="evidence" value="ECO:0007669"/>
    <property type="project" value="InterPro"/>
</dbReference>
<evidence type="ECO:0000256" key="6">
    <source>
        <dbReference type="ARBA" id="ARBA00022975"/>
    </source>
</evidence>
<dbReference type="HAMAP" id="MF_00002">
    <property type="entry name" value="Asp_carb_tr_reg"/>
    <property type="match status" value="1"/>
</dbReference>
<accession>A0AAE4MGT0</accession>
<evidence type="ECO:0000259" key="8">
    <source>
        <dbReference type="Pfam" id="PF01948"/>
    </source>
</evidence>
<dbReference type="Pfam" id="PF02748">
    <property type="entry name" value="PyrI_C"/>
    <property type="match status" value="1"/>
</dbReference>
<name>A0AAE4MGT0_9EURY</name>
<feature type="binding site" evidence="7">
    <location>
        <position position="138"/>
    </location>
    <ligand>
        <name>Zn(2+)</name>
        <dbReference type="ChEBI" id="CHEBI:29105"/>
    </ligand>
</feature>
<dbReference type="SUPFAM" id="SSF54893">
    <property type="entry name" value="Aspartate carbamoyltransferase, Regulatory-chain, N-terminal domain"/>
    <property type="match status" value="1"/>
</dbReference>
<keyword evidence="4 7" id="KW-0479">Metal-binding</keyword>
<dbReference type="InterPro" id="IPR002801">
    <property type="entry name" value="Asp_carbamoylTrfase_reg"/>
</dbReference>
<dbReference type="Gene3D" id="3.30.70.140">
    <property type="entry name" value="Aspartate carbamoyltransferase regulatory subunit, N-terminal domain"/>
    <property type="match status" value="1"/>
</dbReference>
<dbReference type="AlphaFoldDB" id="A0AAE4MGT0"/>
<comment type="cofactor">
    <cofactor evidence="7">
        <name>Zn(2+)</name>
        <dbReference type="ChEBI" id="CHEBI:29105"/>
    </cofactor>
    <text evidence="7">Binds 1 zinc ion per subunit.</text>
</comment>
<dbReference type="Gene3D" id="2.30.30.20">
    <property type="entry name" value="Aspartate carbamoyltransferase regulatory subunit, C-terminal domain"/>
    <property type="match status" value="1"/>
</dbReference>
<evidence type="ECO:0000259" key="9">
    <source>
        <dbReference type="Pfam" id="PF02748"/>
    </source>
</evidence>
<dbReference type="InterPro" id="IPR036792">
    <property type="entry name" value="Asp_carbatrfase_reg_C_sf"/>
</dbReference>
<organism evidence="10 11">
    <name type="scientific">Methanorbis rubei</name>
    <dbReference type="NCBI Taxonomy" id="3028300"/>
    <lineage>
        <taxon>Archaea</taxon>
        <taxon>Methanobacteriati</taxon>
        <taxon>Methanobacteriota</taxon>
        <taxon>Stenosarchaea group</taxon>
        <taxon>Methanomicrobia</taxon>
        <taxon>Methanomicrobiales</taxon>
        <taxon>Methanocorpusculaceae</taxon>
        <taxon>Methanorbis</taxon>
    </lineage>
</organism>
<gene>
    <name evidence="7 10" type="primary">pyrI</name>
    <name evidence="10" type="ORF">McpCs1_09510</name>
</gene>
<feature type="domain" description="Aspartate carbamoyltransferase regulatory subunit N-terminal" evidence="8">
    <location>
        <begin position="10"/>
        <end position="101"/>
    </location>
</feature>
<keyword evidence="11" id="KW-1185">Reference proteome</keyword>
<evidence type="ECO:0000256" key="2">
    <source>
        <dbReference type="ARBA" id="ARBA00010498"/>
    </source>
</evidence>
<evidence type="ECO:0000256" key="5">
    <source>
        <dbReference type="ARBA" id="ARBA00022833"/>
    </source>
</evidence>